<gene>
    <name evidence="1" type="ORF">Cadr_000019408</name>
</gene>
<dbReference type="Proteomes" id="UP000299084">
    <property type="component" value="Unassembled WGS sequence"/>
</dbReference>
<organism evidence="1 2">
    <name type="scientific">Camelus dromedarius</name>
    <name type="common">Dromedary</name>
    <name type="synonym">Arabian camel</name>
    <dbReference type="NCBI Taxonomy" id="9838"/>
    <lineage>
        <taxon>Eukaryota</taxon>
        <taxon>Metazoa</taxon>
        <taxon>Chordata</taxon>
        <taxon>Craniata</taxon>
        <taxon>Vertebrata</taxon>
        <taxon>Euteleostomi</taxon>
        <taxon>Mammalia</taxon>
        <taxon>Eutheria</taxon>
        <taxon>Laurasiatheria</taxon>
        <taxon>Artiodactyla</taxon>
        <taxon>Tylopoda</taxon>
        <taxon>Camelidae</taxon>
        <taxon>Camelus</taxon>
    </lineage>
</organism>
<evidence type="ECO:0000313" key="1">
    <source>
        <dbReference type="EMBL" id="KAB1265250.1"/>
    </source>
</evidence>
<proteinExistence type="predicted"/>
<sequence length="55" mass="5964">MERTFLSAELAFNPQGQGAAVLQSISAETESIQVHVWLLLNQSLTLEAAYAPKSC</sequence>
<comment type="caution">
    <text evidence="1">The sequence shown here is derived from an EMBL/GenBank/DDBJ whole genome shotgun (WGS) entry which is preliminary data.</text>
</comment>
<accession>A0A5N4D2H0</accession>
<evidence type="ECO:0000313" key="2">
    <source>
        <dbReference type="Proteomes" id="UP000299084"/>
    </source>
</evidence>
<dbReference type="EMBL" id="JWIN03000016">
    <property type="protein sequence ID" value="KAB1265250.1"/>
    <property type="molecule type" value="Genomic_DNA"/>
</dbReference>
<protein>
    <submittedName>
        <fullName evidence="1">Uncharacterized protein</fullName>
    </submittedName>
</protein>
<name>A0A5N4D2H0_CAMDR</name>
<keyword evidence="2" id="KW-1185">Reference proteome</keyword>
<reference evidence="1 2" key="1">
    <citation type="journal article" date="2019" name="Mol. Ecol. Resour.">
        <title>Improving Illumina assemblies with Hi-C and long reads: an example with the North African dromedary.</title>
        <authorList>
            <person name="Elbers J.P."/>
            <person name="Rogers M.F."/>
            <person name="Perelman P.L."/>
            <person name="Proskuryakova A.A."/>
            <person name="Serdyukova N.A."/>
            <person name="Johnson W.E."/>
            <person name="Horin P."/>
            <person name="Corander J."/>
            <person name="Murphy D."/>
            <person name="Burger P.A."/>
        </authorList>
    </citation>
    <scope>NUCLEOTIDE SEQUENCE [LARGE SCALE GENOMIC DNA]</scope>
    <source>
        <strain evidence="1">Drom800</strain>
        <tissue evidence="1">Blood</tissue>
    </source>
</reference>
<dbReference type="AlphaFoldDB" id="A0A5N4D2H0"/>